<evidence type="ECO:0000313" key="2">
    <source>
        <dbReference type="EMBL" id="CAE4602464.1"/>
    </source>
</evidence>
<keyword evidence="1" id="KW-0812">Transmembrane</keyword>
<reference evidence="2" key="1">
    <citation type="submission" date="2021-01" db="EMBL/GenBank/DDBJ databases">
        <authorList>
            <person name="Corre E."/>
            <person name="Pelletier E."/>
            <person name="Niang G."/>
            <person name="Scheremetjew M."/>
            <person name="Finn R."/>
            <person name="Kale V."/>
            <person name="Holt S."/>
            <person name="Cochrane G."/>
            <person name="Meng A."/>
            <person name="Brown T."/>
            <person name="Cohen L."/>
        </authorList>
    </citation>
    <scope>NUCLEOTIDE SEQUENCE</scope>
    <source>
        <strain evidence="2">GSO104</strain>
    </source>
</reference>
<sequence>MARKTYQLRKQPKPPSTTQKSHPLIIAILLAFFAGYYLGGHESTPIVLTSVKSKVKTITQKQQHFELKELSKLSFTELIGVVAKERQKVALKLEREYQIFYSRLFESSTMEEIFVMSEESKARFVRRIMMKILLAQQQNYYHPASGEEENNYIDKVITFTWATGGDSAAAGHGNLFNQSYTAIMENTVRSSFASLGVKFVAKNYGIGGYGSGPELALCQESVYGLDLDVLNWDFSMTERFDQHRAMLWGERAGTHPTKPILFMMDSGYTERWKQFKQLDTKGMSTILMDNVQFTKFRKHQIPDSSTIPNPDRHLPPSLRYYICNGEIEGVVECDDSLRNFLCDTEEGVLCKQNKFQTRDVCRTEVRHQTSWNPGWKDHLLRGRLLGYFMLDMVQEALVELEKMVNKGMSDDYAIHTEYQRVLDQLSGMEQADASIFLNSPPFTQLWETNRDTLDSVNPLTVFRKHSLCHTALIPSETRYDGILTENYQRGSHKDYEKGINKALLATPEDGVLPLAYDSNDRQQCDALEIDHKDFFYVREGDGWLSTMVPNPVEEWAYGRGEPREGIIMVCLKICPLGRCPEESVGFGYIKRNRGKLFITVNDQPVKMINKLEGCHFLAGDHGLRWGPGIEDSGRYQLKFRVEDPGTGHWMKISSIIIF</sequence>
<name>A0A7S4R637_9STRA</name>
<gene>
    <name evidence="2" type="ORF">DBRI00130_LOCUS12436</name>
</gene>
<proteinExistence type="predicted"/>
<accession>A0A7S4R637</accession>
<dbReference type="AlphaFoldDB" id="A0A7S4R637"/>
<keyword evidence="1" id="KW-0472">Membrane</keyword>
<evidence type="ECO:0000256" key="1">
    <source>
        <dbReference type="SAM" id="Phobius"/>
    </source>
</evidence>
<feature type="transmembrane region" description="Helical" evidence="1">
    <location>
        <begin position="21"/>
        <end position="39"/>
    </location>
</feature>
<organism evidence="2">
    <name type="scientific">Ditylum brightwellii</name>
    <dbReference type="NCBI Taxonomy" id="49249"/>
    <lineage>
        <taxon>Eukaryota</taxon>
        <taxon>Sar</taxon>
        <taxon>Stramenopiles</taxon>
        <taxon>Ochrophyta</taxon>
        <taxon>Bacillariophyta</taxon>
        <taxon>Mediophyceae</taxon>
        <taxon>Lithodesmiophycidae</taxon>
        <taxon>Lithodesmiales</taxon>
        <taxon>Lithodesmiaceae</taxon>
        <taxon>Ditylum</taxon>
    </lineage>
</organism>
<dbReference type="EMBL" id="HBNS01015490">
    <property type="protein sequence ID" value="CAE4602464.1"/>
    <property type="molecule type" value="Transcribed_RNA"/>
</dbReference>
<keyword evidence="1" id="KW-1133">Transmembrane helix</keyword>
<protein>
    <submittedName>
        <fullName evidence="2">Uncharacterized protein</fullName>
    </submittedName>
</protein>